<dbReference type="Proteomes" id="UP000294933">
    <property type="component" value="Unassembled WGS sequence"/>
</dbReference>
<keyword evidence="2" id="KW-1185">Reference proteome</keyword>
<accession>A0A4Y7QAX9</accession>
<evidence type="ECO:0000313" key="2">
    <source>
        <dbReference type="Proteomes" id="UP000294933"/>
    </source>
</evidence>
<gene>
    <name evidence="1" type="ORF">BD410DRAFT_63135</name>
</gene>
<name>A0A4Y7QAX9_9AGAM</name>
<sequence>MQIYAEENLQKLCRRSQQRSITITKTRRQQRVIGFQGSVEEFSACPFRVGNTRQRRDLDLLGKFTDQCWSLGTVHNLAVLFLDGFRHVSSRLLAHQACWRRSMKFHPTLLFCEALISRSVDSSVGLMLSTSRCQVGLLMAVGFADVRNVQRPATFGSSKISLSCILGAAQGN</sequence>
<organism evidence="1 2">
    <name type="scientific">Rickenella mellea</name>
    <dbReference type="NCBI Taxonomy" id="50990"/>
    <lineage>
        <taxon>Eukaryota</taxon>
        <taxon>Fungi</taxon>
        <taxon>Dikarya</taxon>
        <taxon>Basidiomycota</taxon>
        <taxon>Agaricomycotina</taxon>
        <taxon>Agaricomycetes</taxon>
        <taxon>Hymenochaetales</taxon>
        <taxon>Rickenellaceae</taxon>
        <taxon>Rickenella</taxon>
    </lineage>
</organism>
<proteinExistence type="predicted"/>
<dbReference type="EMBL" id="ML170165">
    <property type="protein sequence ID" value="TDL24827.1"/>
    <property type="molecule type" value="Genomic_DNA"/>
</dbReference>
<evidence type="ECO:0000313" key="1">
    <source>
        <dbReference type="EMBL" id="TDL24827.1"/>
    </source>
</evidence>
<dbReference type="AlphaFoldDB" id="A0A4Y7QAX9"/>
<reference evidence="1 2" key="1">
    <citation type="submission" date="2018-06" db="EMBL/GenBank/DDBJ databases">
        <title>A transcriptomic atlas of mushroom development highlights an independent origin of complex multicellularity.</title>
        <authorList>
            <consortium name="DOE Joint Genome Institute"/>
            <person name="Krizsan K."/>
            <person name="Almasi E."/>
            <person name="Merenyi Z."/>
            <person name="Sahu N."/>
            <person name="Viragh M."/>
            <person name="Koszo T."/>
            <person name="Mondo S."/>
            <person name="Kiss B."/>
            <person name="Balint B."/>
            <person name="Kues U."/>
            <person name="Barry K."/>
            <person name="Hegedus J.C."/>
            <person name="Henrissat B."/>
            <person name="Johnson J."/>
            <person name="Lipzen A."/>
            <person name="Ohm R."/>
            <person name="Nagy I."/>
            <person name="Pangilinan J."/>
            <person name="Yan J."/>
            <person name="Xiong Y."/>
            <person name="Grigoriev I.V."/>
            <person name="Hibbett D.S."/>
            <person name="Nagy L.G."/>
        </authorList>
    </citation>
    <scope>NUCLEOTIDE SEQUENCE [LARGE SCALE GENOMIC DNA]</scope>
    <source>
        <strain evidence="1 2">SZMC22713</strain>
    </source>
</reference>
<dbReference type="VEuPathDB" id="FungiDB:BD410DRAFT_63135"/>
<protein>
    <submittedName>
        <fullName evidence="1">Uncharacterized protein</fullName>
    </submittedName>
</protein>